<dbReference type="AlphaFoldDB" id="M2NGM3"/>
<dbReference type="GO" id="GO:0008270">
    <property type="term" value="F:zinc ion binding"/>
    <property type="evidence" value="ECO:0007669"/>
    <property type="project" value="UniProtKB-KW"/>
</dbReference>
<dbReference type="KEGG" id="bcom:BAUCODRAFT_121045"/>
<keyword evidence="1 4" id="KW-0479">Metal-binding</keyword>
<dbReference type="PROSITE" id="PS50103">
    <property type="entry name" value="ZF_C3H1"/>
    <property type="match status" value="1"/>
</dbReference>
<gene>
    <name evidence="8" type="ORF">BAUCODRAFT_121045</name>
</gene>
<keyword evidence="9" id="KW-1185">Reference proteome</keyword>
<dbReference type="RefSeq" id="XP_007674915.1">
    <property type="nucleotide sequence ID" value="XM_007676725.1"/>
</dbReference>
<evidence type="ECO:0000259" key="7">
    <source>
        <dbReference type="PROSITE" id="PS50103"/>
    </source>
</evidence>
<proteinExistence type="predicted"/>
<evidence type="ECO:0000256" key="3">
    <source>
        <dbReference type="ARBA" id="ARBA00022833"/>
    </source>
</evidence>
<evidence type="ECO:0000313" key="8">
    <source>
        <dbReference type="EMBL" id="EMC98150.1"/>
    </source>
</evidence>
<evidence type="ECO:0000256" key="1">
    <source>
        <dbReference type="ARBA" id="ARBA00022723"/>
    </source>
</evidence>
<keyword evidence="5" id="KW-0175">Coiled coil</keyword>
<evidence type="ECO:0000256" key="2">
    <source>
        <dbReference type="ARBA" id="ARBA00022771"/>
    </source>
</evidence>
<dbReference type="EMBL" id="KB445553">
    <property type="protein sequence ID" value="EMC98150.1"/>
    <property type="molecule type" value="Genomic_DNA"/>
</dbReference>
<evidence type="ECO:0000256" key="6">
    <source>
        <dbReference type="SAM" id="MobiDB-lite"/>
    </source>
</evidence>
<dbReference type="eggNOG" id="ENOG502R973">
    <property type="taxonomic scope" value="Eukaryota"/>
</dbReference>
<accession>M2NGM3</accession>
<organism evidence="8 9">
    <name type="scientific">Baudoinia panamericana (strain UAMH 10762)</name>
    <name type="common">Angels' share fungus</name>
    <name type="synonym">Baudoinia compniacensis (strain UAMH 10762)</name>
    <dbReference type="NCBI Taxonomy" id="717646"/>
    <lineage>
        <taxon>Eukaryota</taxon>
        <taxon>Fungi</taxon>
        <taxon>Dikarya</taxon>
        <taxon>Ascomycota</taxon>
        <taxon>Pezizomycotina</taxon>
        <taxon>Dothideomycetes</taxon>
        <taxon>Dothideomycetidae</taxon>
        <taxon>Mycosphaerellales</taxon>
        <taxon>Teratosphaeriaceae</taxon>
        <taxon>Baudoinia</taxon>
    </lineage>
</organism>
<keyword evidence="3 4" id="KW-0862">Zinc</keyword>
<feature type="coiled-coil region" evidence="5">
    <location>
        <begin position="111"/>
        <end position="145"/>
    </location>
</feature>
<feature type="compositionally biased region" description="Low complexity" evidence="6">
    <location>
        <begin position="250"/>
        <end position="268"/>
    </location>
</feature>
<dbReference type="Pfam" id="PF00642">
    <property type="entry name" value="zf-CCCH"/>
    <property type="match status" value="1"/>
</dbReference>
<feature type="compositionally biased region" description="Basic and acidic residues" evidence="6">
    <location>
        <begin position="190"/>
        <end position="202"/>
    </location>
</feature>
<dbReference type="GeneID" id="19107563"/>
<feature type="domain" description="C3H1-type" evidence="7">
    <location>
        <begin position="21"/>
        <end position="49"/>
    </location>
</feature>
<feature type="region of interest" description="Disordered" evidence="6">
    <location>
        <begin position="190"/>
        <end position="211"/>
    </location>
</feature>
<feature type="region of interest" description="Disordered" evidence="6">
    <location>
        <begin position="303"/>
        <end position="323"/>
    </location>
</feature>
<dbReference type="Proteomes" id="UP000011761">
    <property type="component" value="Unassembled WGS sequence"/>
</dbReference>
<reference evidence="8 9" key="1">
    <citation type="journal article" date="2012" name="PLoS Pathog.">
        <title>Diverse lifestyles and strategies of plant pathogenesis encoded in the genomes of eighteen Dothideomycetes fungi.</title>
        <authorList>
            <person name="Ohm R.A."/>
            <person name="Feau N."/>
            <person name="Henrissat B."/>
            <person name="Schoch C.L."/>
            <person name="Horwitz B.A."/>
            <person name="Barry K.W."/>
            <person name="Condon B.J."/>
            <person name="Copeland A.C."/>
            <person name="Dhillon B."/>
            <person name="Glaser F."/>
            <person name="Hesse C.N."/>
            <person name="Kosti I."/>
            <person name="LaButti K."/>
            <person name="Lindquist E.A."/>
            <person name="Lucas S."/>
            <person name="Salamov A.A."/>
            <person name="Bradshaw R.E."/>
            <person name="Ciuffetti L."/>
            <person name="Hamelin R.C."/>
            <person name="Kema G.H.J."/>
            <person name="Lawrence C."/>
            <person name="Scott J.A."/>
            <person name="Spatafora J.W."/>
            <person name="Turgeon B.G."/>
            <person name="de Wit P.J.G.M."/>
            <person name="Zhong S."/>
            <person name="Goodwin S.B."/>
            <person name="Grigoriev I.V."/>
        </authorList>
    </citation>
    <scope>NUCLEOTIDE SEQUENCE [LARGE SCALE GENOMIC DNA]</scope>
    <source>
        <strain evidence="8 9">UAMH 10762</strain>
    </source>
</reference>
<dbReference type="OrthoDB" id="3863316at2759"/>
<dbReference type="HOGENOM" id="CLU_075986_0_0_1"/>
<feature type="compositionally biased region" description="Polar residues" evidence="6">
    <location>
        <begin position="269"/>
        <end position="278"/>
    </location>
</feature>
<feature type="zinc finger region" description="C3H1-type" evidence="4">
    <location>
        <begin position="21"/>
        <end position="49"/>
    </location>
</feature>
<evidence type="ECO:0000313" key="9">
    <source>
        <dbReference type="Proteomes" id="UP000011761"/>
    </source>
</evidence>
<name>M2NGM3_BAUPA</name>
<dbReference type="InterPro" id="IPR000571">
    <property type="entry name" value="Znf_CCCH"/>
</dbReference>
<evidence type="ECO:0000256" key="5">
    <source>
        <dbReference type="SAM" id="Coils"/>
    </source>
</evidence>
<keyword evidence="2 4" id="KW-0863">Zinc-finger</keyword>
<evidence type="ECO:0000256" key="4">
    <source>
        <dbReference type="PROSITE-ProRule" id="PRU00723"/>
    </source>
</evidence>
<feature type="region of interest" description="Disordered" evidence="6">
    <location>
        <begin position="1"/>
        <end position="25"/>
    </location>
</feature>
<dbReference type="SUPFAM" id="SSF90229">
    <property type="entry name" value="CCCH zinc finger"/>
    <property type="match status" value="1"/>
</dbReference>
<dbReference type="InterPro" id="IPR036855">
    <property type="entry name" value="Znf_CCCH_sf"/>
</dbReference>
<dbReference type="OMA" id="YELQRES"/>
<protein>
    <recommendedName>
        <fullName evidence="7">C3H1-type domain-containing protein</fullName>
    </recommendedName>
</protein>
<sequence>MEKDAAVRFGPGGQYSSGSSPEHRRECPKWLQRGYCLDGEACKFWHGRQSSVNDRSSGQTKRHYSVDKLREIGLSCSTRLPPASAVQAMFLYELQRDVEVQQLFDYEMFRLARNEDAVNNTETRLDAVEAELKALNQVVTSREDEERIATSKARFDTQQAKLEDCKADLQANQNSITGLSAEVKKLQDAAAAEKEQPVKESEPEASTTTMRSEIDTLFDERDAMLDLIANGQARIEKLEDLVRQLTLQHATTASSTSGSSPKTKSVSPAQTQRIPLQTPNGQHVELAVPKGTGLTANGIAAARKENKLPPHLRAFTPGEQWAA</sequence>
<feature type="region of interest" description="Disordered" evidence="6">
    <location>
        <begin position="250"/>
        <end position="278"/>
    </location>
</feature>